<organism evidence="4 5">
    <name type="scientific">Mycolicibacterium duvalii</name>
    <dbReference type="NCBI Taxonomy" id="39688"/>
    <lineage>
        <taxon>Bacteria</taxon>
        <taxon>Bacillati</taxon>
        <taxon>Actinomycetota</taxon>
        <taxon>Actinomycetes</taxon>
        <taxon>Mycobacteriales</taxon>
        <taxon>Mycobacteriaceae</taxon>
        <taxon>Mycolicibacterium</taxon>
    </lineage>
</organism>
<name>A0A7I7K9W2_9MYCO</name>
<dbReference type="Pfam" id="PF09203">
    <property type="entry name" value="MspA"/>
    <property type="match status" value="1"/>
</dbReference>
<dbReference type="InterPro" id="IPR015286">
    <property type="entry name" value="Porin_fam_mycobact-type"/>
</dbReference>
<evidence type="ECO:0000256" key="3">
    <source>
        <dbReference type="SAM" id="SignalP"/>
    </source>
</evidence>
<feature type="signal peptide" evidence="3">
    <location>
        <begin position="1"/>
        <end position="31"/>
    </location>
</feature>
<gene>
    <name evidence="4" type="ORF">MDUV_51710</name>
</gene>
<keyword evidence="5" id="KW-1185">Reference proteome</keyword>
<evidence type="ECO:0000313" key="5">
    <source>
        <dbReference type="Proteomes" id="UP000467006"/>
    </source>
</evidence>
<dbReference type="Proteomes" id="UP000467006">
    <property type="component" value="Chromosome"/>
</dbReference>
<proteinExistence type="predicted"/>
<evidence type="ECO:0000256" key="1">
    <source>
        <dbReference type="ARBA" id="ARBA00022729"/>
    </source>
</evidence>
<evidence type="ECO:0000313" key="4">
    <source>
        <dbReference type="EMBL" id="BBX20311.1"/>
    </source>
</evidence>
<feature type="chain" id="PRO_5029531300" description="MspA protein" evidence="3">
    <location>
        <begin position="32"/>
        <end position="227"/>
    </location>
</feature>
<keyword evidence="1 3" id="KW-0732">Signal</keyword>
<feature type="compositionally biased region" description="Pro residues" evidence="2">
    <location>
        <begin position="45"/>
        <end position="57"/>
    </location>
</feature>
<evidence type="ECO:0000256" key="2">
    <source>
        <dbReference type="SAM" id="MobiDB-lite"/>
    </source>
</evidence>
<reference evidence="4 5" key="1">
    <citation type="journal article" date="2019" name="Emerg. Microbes Infect.">
        <title>Comprehensive subspecies identification of 175 nontuberculous mycobacteria species based on 7547 genomic profiles.</title>
        <authorList>
            <person name="Matsumoto Y."/>
            <person name="Kinjo T."/>
            <person name="Motooka D."/>
            <person name="Nabeya D."/>
            <person name="Jung N."/>
            <person name="Uechi K."/>
            <person name="Horii T."/>
            <person name="Iida T."/>
            <person name="Fujita J."/>
            <person name="Nakamura S."/>
        </authorList>
    </citation>
    <scope>NUCLEOTIDE SEQUENCE [LARGE SCALE GENOMIC DNA]</scope>
    <source>
        <strain evidence="4 5">JCM 6396</strain>
    </source>
</reference>
<dbReference type="SUPFAM" id="SSF56959">
    <property type="entry name" value="Leukocidin-like"/>
    <property type="match status" value="1"/>
</dbReference>
<accession>A0A7I7K9W2</accession>
<sequence>MWGRRWYMRIVTVVLTTAAVLAAFGATPHGAAQPAPDTEPLVLDEPPPPPSAVPSSPPGTLTTPEGWELTVAAKDETHQPVAPLTTALTSREYLVGGTFTGTVTGAGSTELSGGSLVVGYRIGCGIIGGPVELLGSVGATPKFFVGPGVEFPVNGQIKVNLRPGTVTLVPVGEKSFKGDEARVTVTGFRVRVDGCVGQSFLQSYATFTGSTADTSDIVTYAGQVTVV</sequence>
<protein>
    <recommendedName>
        <fullName evidence="6">MspA protein</fullName>
    </recommendedName>
</protein>
<dbReference type="KEGG" id="mdu:MDUV_51710"/>
<dbReference type="AlphaFoldDB" id="A0A7I7K9W2"/>
<evidence type="ECO:0008006" key="6">
    <source>
        <dbReference type="Google" id="ProtNLM"/>
    </source>
</evidence>
<feature type="region of interest" description="Disordered" evidence="2">
    <location>
        <begin position="29"/>
        <end position="64"/>
    </location>
</feature>
<dbReference type="Gene3D" id="2.60.40.1650">
    <property type="entry name" value="Porin MspA (Ig-like beta-sandwich domain)"/>
    <property type="match status" value="1"/>
</dbReference>
<dbReference type="InterPro" id="IPR036435">
    <property type="entry name" value="Leukocidin/porin_MspA_sf"/>
</dbReference>
<dbReference type="EMBL" id="AP022563">
    <property type="protein sequence ID" value="BBX20311.1"/>
    <property type="molecule type" value="Genomic_DNA"/>
</dbReference>